<evidence type="ECO:0000313" key="3">
    <source>
        <dbReference type="Proteomes" id="UP000478052"/>
    </source>
</evidence>
<name>A0A6G0YKN9_APHCR</name>
<feature type="compositionally biased region" description="Basic and acidic residues" evidence="1">
    <location>
        <begin position="291"/>
        <end position="300"/>
    </location>
</feature>
<protein>
    <submittedName>
        <fullName evidence="2">Uncharacterized protein</fullName>
    </submittedName>
</protein>
<feature type="region of interest" description="Disordered" evidence="1">
    <location>
        <begin position="1"/>
        <end position="25"/>
    </location>
</feature>
<accession>A0A6G0YKN9</accession>
<feature type="region of interest" description="Disordered" evidence="1">
    <location>
        <begin position="45"/>
        <end position="68"/>
    </location>
</feature>
<reference evidence="2 3" key="1">
    <citation type="submission" date="2019-08" db="EMBL/GenBank/DDBJ databases">
        <title>Whole genome of Aphis craccivora.</title>
        <authorList>
            <person name="Voronova N.V."/>
            <person name="Shulinski R.S."/>
            <person name="Bandarenka Y.V."/>
            <person name="Zhorov D.G."/>
            <person name="Warner D."/>
        </authorList>
    </citation>
    <scope>NUCLEOTIDE SEQUENCE [LARGE SCALE GENOMIC DNA]</scope>
    <source>
        <strain evidence="2">180601</strain>
        <tissue evidence="2">Whole Body</tissue>
    </source>
</reference>
<feature type="region of interest" description="Disordered" evidence="1">
    <location>
        <begin position="89"/>
        <end position="110"/>
    </location>
</feature>
<feature type="compositionally biased region" description="Basic and acidic residues" evidence="1">
    <location>
        <begin position="245"/>
        <end position="263"/>
    </location>
</feature>
<dbReference type="EMBL" id="VUJU01003486">
    <property type="protein sequence ID" value="KAF0757733.1"/>
    <property type="molecule type" value="Genomic_DNA"/>
</dbReference>
<evidence type="ECO:0000313" key="2">
    <source>
        <dbReference type="EMBL" id="KAF0757733.1"/>
    </source>
</evidence>
<dbReference type="Proteomes" id="UP000478052">
    <property type="component" value="Unassembled WGS sequence"/>
</dbReference>
<feature type="compositionally biased region" description="Basic and acidic residues" evidence="1">
    <location>
        <begin position="1"/>
        <end position="21"/>
    </location>
</feature>
<comment type="caution">
    <text evidence="2">The sequence shown here is derived from an EMBL/GenBank/DDBJ whole genome shotgun (WGS) entry which is preliminary data.</text>
</comment>
<sequence>MEPRIAGDDAKNRSRSTRTDSGRLVNMLGNATSTLMRPLSVGGGSEANACCEPKTPSNRAETVSGGRESRTLGWASANEINRWATAVGRSNSSASREEATAFKKDSNRPGGKFWSRSLDDAALITIVLSVSPTRASRTCGAVAATRSNEAITVGRSSCTVFGSDSVASKAHRAIAGIPRTDSGSAADSSETMRDTSIRFSADGVSAKLVQRSASVSGGTDVAISSGVDDSRPSNESSAAAGAASIRHDDEDRVAINAARHSDGRPLTTARAPIVSSRPVSIASGTARRRHGDAEFADANR</sequence>
<feature type="compositionally biased region" description="Basic and acidic residues" evidence="1">
    <location>
        <begin position="95"/>
        <end position="107"/>
    </location>
</feature>
<keyword evidence="3" id="KW-1185">Reference proteome</keyword>
<dbReference type="AlphaFoldDB" id="A0A6G0YKN9"/>
<organism evidence="2 3">
    <name type="scientific">Aphis craccivora</name>
    <name type="common">Cowpea aphid</name>
    <dbReference type="NCBI Taxonomy" id="307492"/>
    <lineage>
        <taxon>Eukaryota</taxon>
        <taxon>Metazoa</taxon>
        <taxon>Ecdysozoa</taxon>
        <taxon>Arthropoda</taxon>
        <taxon>Hexapoda</taxon>
        <taxon>Insecta</taxon>
        <taxon>Pterygota</taxon>
        <taxon>Neoptera</taxon>
        <taxon>Paraneoptera</taxon>
        <taxon>Hemiptera</taxon>
        <taxon>Sternorrhyncha</taxon>
        <taxon>Aphidomorpha</taxon>
        <taxon>Aphidoidea</taxon>
        <taxon>Aphididae</taxon>
        <taxon>Aphidini</taxon>
        <taxon>Aphis</taxon>
        <taxon>Aphis</taxon>
    </lineage>
</organism>
<gene>
    <name evidence="2" type="ORF">FWK35_00031219</name>
</gene>
<proteinExistence type="predicted"/>
<evidence type="ECO:0000256" key="1">
    <source>
        <dbReference type="SAM" id="MobiDB-lite"/>
    </source>
</evidence>
<feature type="region of interest" description="Disordered" evidence="1">
    <location>
        <begin position="218"/>
        <end position="300"/>
    </location>
</feature>